<sequence>FKLDVLQRIEKEHLSLKQACILFDIGSGASIINWQRRYKSLGLKGLKNQPKGRPIGMKSKSRKNKSIPLTREEELLKENKYLKAELDLLKKLQALAQAREKKQ</sequence>
<dbReference type="RefSeq" id="WP_302884492.1">
    <property type="nucleotide sequence ID" value="NZ_JAUMIT010000005.1"/>
</dbReference>
<feature type="non-terminal residue" evidence="3">
    <location>
        <position position="1"/>
    </location>
</feature>
<gene>
    <name evidence="3" type="ORF">QVZ41_10275</name>
</gene>
<organism evidence="3 4">
    <name type="scientific">Wenyingzhuangia gilva</name>
    <dbReference type="NCBI Taxonomy" id="3057677"/>
    <lineage>
        <taxon>Bacteria</taxon>
        <taxon>Pseudomonadati</taxon>
        <taxon>Bacteroidota</taxon>
        <taxon>Flavobacteriia</taxon>
        <taxon>Flavobacteriales</taxon>
        <taxon>Flavobacteriaceae</taxon>
        <taxon>Wenyingzhuangia</taxon>
    </lineage>
</organism>
<proteinExistence type="inferred from homology"/>
<dbReference type="InterPro" id="IPR036388">
    <property type="entry name" value="WH-like_DNA-bd_sf"/>
</dbReference>
<dbReference type="SUPFAM" id="SSF46689">
    <property type="entry name" value="Homeodomain-like"/>
    <property type="match status" value="1"/>
</dbReference>
<dbReference type="InterPro" id="IPR055247">
    <property type="entry name" value="InsJ-like_HTH"/>
</dbReference>
<name>A0ABT8VTH0_9FLAO</name>
<dbReference type="InterPro" id="IPR009057">
    <property type="entry name" value="Homeodomain-like_sf"/>
</dbReference>
<dbReference type="InterPro" id="IPR052057">
    <property type="entry name" value="IS150/IS1296_orfA-like"/>
</dbReference>
<dbReference type="Gene3D" id="1.10.10.10">
    <property type="entry name" value="Winged helix-like DNA-binding domain superfamily/Winged helix DNA-binding domain"/>
    <property type="match status" value="1"/>
</dbReference>
<comment type="caution">
    <text evidence="3">The sequence shown here is derived from an EMBL/GenBank/DDBJ whole genome shotgun (WGS) entry which is preliminary data.</text>
</comment>
<dbReference type="PANTHER" id="PTHR33795">
    <property type="entry name" value="INSERTION ELEMENT IS150 PROTEIN INSJ"/>
    <property type="match status" value="1"/>
</dbReference>
<evidence type="ECO:0000313" key="3">
    <source>
        <dbReference type="EMBL" id="MDO3695230.1"/>
    </source>
</evidence>
<dbReference type="PANTHER" id="PTHR33795:SF1">
    <property type="entry name" value="INSERTION ELEMENT IS150 PROTEIN INSJ"/>
    <property type="match status" value="1"/>
</dbReference>
<reference evidence="3" key="1">
    <citation type="submission" date="2023-07" db="EMBL/GenBank/DDBJ databases">
        <title>Wenyingzhuangia sp. chi5 genome sequencing and assembly.</title>
        <authorList>
            <person name="Park S."/>
        </authorList>
    </citation>
    <scope>NUCLEOTIDE SEQUENCE</scope>
    <source>
        <strain evidence="3">Chi5</strain>
    </source>
</reference>
<keyword evidence="4" id="KW-1185">Reference proteome</keyword>
<protein>
    <submittedName>
        <fullName evidence="3">Helix-turn-helix domain-containing protein</fullName>
    </submittedName>
</protein>
<comment type="similarity">
    <text evidence="1">Belongs to the IS150/IS1296 orfA family.</text>
</comment>
<evidence type="ECO:0000259" key="2">
    <source>
        <dbReference type="Pfam" id="PF13518"/>
    </source>
</evidence>
<dbReference type="EMBL" id="JAUMIT010000005">
    <property type="protein sequence ID" value="MDO3695230.1"/>
    <property type="molecule type" value="Genomic_DNA"/>
</dbReference>
<accession>A0ABT8VTH0</accession>
<dbReference type="Proteomes" id="UP001168642">
    <property type="component" value="Unassembled WGS sequence"/>
</dbReference>
<feature type="domain" description="Insertion element IS150 protein InsJ-like helix-turn-helix" evidence="2">
    <location>
        <begin position="1"/>
        <end position="54"/>
    </location>
</feature>
<evidence type="ECO:0000313" key="4">
    <source>
        <dbReference type="Proteomes" id="UP001168642"/>
    </source>
</evidence>
<evidence type="ECO:0000256" key="1">
    <source>
        <dbReference type="ARBA" id="ARBA00038232"/>
    </source>
</evidence>
<dbReference type="Pfam" id="PF13518">
    <property type="entry name" value="HTH_28"/>
    <property type="match status" value="1"/>
</dbReference>